<dbReference type="Proteomes" id="UP001054902">
    <property type="component" value="Unassembled WGS sequence"/>
</dbReference>
<evidence type="ECO:0000313" key="1">
    <source>
        <dbReference type="EMBL" id="GFH50517.1"/>
    </source>
</evidence>
<accession>A0AAD3CQW3</accession>
<comment type="caution">
    <text evidence="1">The sequence shown here is derived from an EMBL/GenBank/DDBJ whole genome shotgun (WGS) entry which is preliminary data.</text>
</comment>
<dbReference type="EMBL" id="BLLK01000040">
    <property type="protein sequence ID" value="GFH50517.1"/>
    <property type="molecule type" value="Genomic_DNA"/>
</dbReference>
<reference evidence="1 2" key="1">
    <citation type="journal article" date="2021" name="Sci. Rep.">
        <title>The genome of the diatom Chaetoceros tenuissimus carries an ancient integrated fragment of an extant virus.</title>
        <authorList>
            <person name="Hongo Y."/>
            <person name="Kimura K."/>
            <person name="Takaki Y."/>
            <person name="Yoshida Y."/>
            <person name="Baba S."/>
            <person name="Kobayashi G."/>
            <person name="Nagasaki K."/>
            <person name="Hano T."/>
            <person name="Tomaru Y."/>
        </authorList>
    </citation>
    <scope>NUCLEOTIDE SEQUENCE [LARGE SCALE GENOMIC DNA]</scope>
    <source>
        <strain evidence="1 2">NIES-3715</strain>
    </source>
</reference>
<name>A0AAD3CQW3_9STRA</name>
<keyword evidence="2" id="KW-1185">Reference proteome</keyword>
<sequence>MSEKDKVATIVALFPKPQGCIRINTNGEEPTPIQIANFQDWLEKCAMEIPYEEDELGLAGVVMKEDDFKDINNGVAFTPPQKPGAQPILSVPQTRLNANGEPNAVQVMQHQQKVEDWKRSKKVWAEYRAGVTALRNLIVDNVDDEYISEIKHPKTQYKQVEPQDLMDHLKDYYGKVDHKAIIKM</sequence>
<evidence type="ECO:0000313" key="2">
    <source>
        <dbReference type="Proteomes" id="UP001054902"/>
    </source>
</evidence>
<dbReference type="AlphaFoldDB" id="A0AAD3CQW3"/>
<proteinExistence type="predicted"/>
<gene>
    <name evidence="1" type="ORF">CTEN210_06993</name>
</gene>
<organism evidence="1 2">
    <name type="scientific">Chaetoceros tenuissimus</name>
    <dbReference type="NCBI Taxonomy" id="426638"/>
    <lineage>
        <taxon>Eukaryota</taxon>
        <taxon>Sar</taxon>
        <taxon>Stramenopiles</taxon>
        <taxon>Ochrophyta</taxon>
        <taxon>Bacillariophyta</taxon>
        <taxon>Coscinodiscophyceae</taxon>
        <taxon>Chaetocerotophycidae</taxon>
        <taxon>Chaetocerotales</taxon>
        <taxon>Chaetocerotaceae</taxon>
        <taxon>Chaetoceros</taxon>
    </lineage>
</organism>
<protein>
    <submittedName>
        <fullName evidence="1">Uncharacterized protein</fullName>
    </submittedName>
</protein>